<name>A0A1T2L6W0_9GAMM</name>
<keyword evidence="3" id="KW-1185">Reference proteome</keyword>
<proteinExistence type="predicted"/>
<comment type="caution">
    <text evidence="2">The sequence shown here is derived from an EMBL/GenBank/DDBJ whole genome shotgun (WGS) entry which is preliminary data.</text>
</comment>
<keyword evidence="1" id="KW-0472">Membrane</keyword>
<feature type="transmembrane region" description="Helical" evidence="1">
    <location>
        <begin position="78"/>
        <end position="99"/>
    </location>
</feature>
<organism evidence="2 3">
    <name type="scientific">Solemya elarraichensis gill symbiont</name>
    <dbReference type="NCBI Taxonomy" id="1918949"/>
    <lineage>
        <taxon>Bacteria</taxon>
        <taxon>Pseudomonadati</taxon>
        <taxon>Pseudomonadota</taxon>
        <taxon>Gammaproteobacteria</taxon>
        <taxon>sulfur-oxidizing symbionts</taxon>
    </lineage>
</organism>
<evidence type="ECO:0000256" key="1">
    <source>
        <dbReference type="SAM" id="Phobius"/>
    </source>
</evidence>
<feature type="non-terminal residue" evidence="2">
    <location>
        <position position="105"/>
    </location>
</feature>
<accession>A0A1T2L6W0</accession>
<keyword evidence="1" id="KW-1133">Transmembrane helix</keyword>
<protein>
    <recommendedName>
        <fullName evidence="4">Phosphatidate cytidylyltransferase</fullName>
    </recommendedName>
</protein>
<feature type="transmembrane region" description="Helical" evidence="1">
    <location>
        <begin position="56"/>
        <end position="72"/>
    </location>
</feature>
<evidence type="ECO:0008006" key="4">
    <source>
        <dbReference type="Google" id="ProtNLM"/>
    </source>
</evidence>
<dbReference type="Proteomes" id="UP000190198">
    <property type="component" value="Unassembled WGS sequence"/>
</dbReference>
<evidence type="ECO:0000313" key="3">
    <source>
        <dbReference type="Proteomes" id="UP000190198"/>
    </source>
</evidence>
<dbReference type="AlphaFoldDB" id="A0A1T2L6W0"/>
<gene>
    <name evidence="2" type="ORF">BOW52_05350</name>
</gene>
<reference evidence="2 3" key="1">
    <citation type="submission" date="2016-11" db="EMBL/GenBank/DDBJ databases">
        <title>Mixed transmission modes and dynamic genome evolution in an obligate animal-bacterial symbiosis.</title>
        <authorList>
            <person name="Russell S.L."/>
            <person name="Corbett-Detig R.B."/>
            <person name="Cavanaugh C.M."/>
        </authorList>
    </citation>
    <scope>NUCLEOTIDE SEQUENCE [LARGE SCALE GENOMIC DNA]</scope>
    <source>
        <strain evidence="2">Sp-SM6</strain>
    </source>
</reference>
<sequence length="105" mass="11330">MLKLRVITALLLAPFVVLGVLELTNPVFSGLLLIVILLCGNEWGRLAGLRGFAERVFYLLSMAGLMAGLWLNSPDPVLNLAVLAIAGVWMGMTAALFAWGHKPLQ</sequence>
<evidence type="ECO:0000313" key="2">
    <source>
        <dbReference type="EMBL" id="OOZ40792.1"/>
    </source>
</evidence>
<keyword evidence="1" id="KW-0812">Transmembrane</keyword>
<dbReference type="EMBL" id="MPRK01000076">
    <property type="protein sequence ID" value="OOZ40792.1"/>
    <property type="molecule type" value="Genomic_DNA"/>
</dbReference>